<organism evidence="2 3">
    <name type="scientific">Streblomastix strix</name>
    <dbReference type="NCBI Taxonomy" id="222440"/>
    <lineage>
        <taxon>Eukaryota</taxon>
        <taxon>Metamonada</taxon>
        <taxon>Preaxostyla</taxon>
        <taxon>Oxymonadida</taxon>
        <taxon>Streblomastigidae</taxon>
        <taxon>Streblomastix</taxon>
    </lineage>
</organism>
<dbReference type="EMBL" id="SNRW01000614">
    <property type="protein sequence ID" value="KAA6400141.1"/>
    <property type="molecule type" value="Genomic_DNA"/>
</dbReference>
<gene>
    <name evidence="2" type="ORF">EZS28_004333</name>
</gene>
<sequence>MRRFYEIRSRLCNLAYINATLRNLYDEQKADPVDRKIELIRVRLFSALVALIHLYGNEQDSSSIKDFSQSHGPQLQSGSKAGQGNFGDEFYSQGKKYVSLSPISSSQPPGKKQKKSPVSPACLVCRMLHHLLQQNPQSVDAAFQQHAIAAMIRMLSGNAVPCSDFNSTQFSQNSNPQTV</sequence>
<evidence type="ECO:0000256" key="1">
    <source>
        <dbReference type="SAM" id="MobiDB-lite"/>
    </source>
</evidence>
<evidence type="ECO:0000313" key="2">
    <source>
        <dbReference type="EMBL" id="KAA6400141.1"/>
    </source>
</evidence>
<protein>
    <submittedName>
        <fullName evidence="2">Uncharacterized protein</fullName>
    </submittedName>
</protein>
<feature type="compositionally biased region" description="Polar residues" evidence="1">
    <location>
        <begin position="63"/>
        <end position="82"/>
    </location>
</feature>
<name>A0A5J4WYZ7_9EUKA</name>
<accession>A0A5J4WYZ7</accession>
<evidence type="ECO:0000313" key="3">
    <source>
        <dbReference type="Proteomes" id="UP000324800"/>
    </source>
</evidence>
<dbReference type="AlphaFoldDB" id="A0A5J4WYZ7"/>
<comment type="caution">
    <text evidence="2">The sequence shown here is derived from an EMBL/GenBank/DDBJ whole genome shotgun (WGS) entry which is preliminary data.</text>
</comment>
<proteinExistence type="predicted"/>
<feature type="non-terminal residue" evidence="2">
    <location>
        <position position="179"/>
    </location>
</feature>
<dbReference type="Proteomes" id="UP000324800">
    <property type="component" value="Unassembled WGS sequence"/>
</dbReference>
<feature type="region of interest" description="Disordered" evidence="1">
    <location>
        <begin position="63"/>
        <end position="90"/>
    </location>
</feature>
<reference evidence="2 3" key="1">
    <citation type="submission" date="2019-03" db="EMBL/GenBank/DDBJ databases">
        <title>Single cell metagenomics reveals metabolic interactions within the superorganism composed of flagellate Streblomastix strix and complex community of Bacteroidetes bacteria on its surface.</title>
        <authorList>
            <person name="Treitli S.C."/>
            <person name="Kolisko M."/>
            <person name="Husnik F."/>
            <person name="Keeling P."/>
            <person name="Hampl V."/>
        </authorList>
    </citation>
    <scope>NUCLEOTIDE SEQUENCE [LARGE SCALE GENOMIC DNA]</scope>
    <source>
        <strain evidence="2">ST1C</strain>
    </source>
</reference>